<keyword evidence="3" id="KW-0732">Signal</keyword>
<dbReference type="SUPFAM" id="SSF48726">
    <property type="entry name" value="Immunoglobulin"/>
    <property type="match status" value="2"/>
</dbReference>
<reference evidence="6" key="1">
    <citation type="submission" date="2025-08" db="UniProtKB">
        <authorList>
            <consortium name="RefSeq"/>
        </authorList>
    </citation>
    <scope>IDENTIFICATION</scope>
</reference>
<keyword evidence="5" id="KW-1185">Reference proteome</keyword>
<feature type="domain" description="Ig-like" evidence="4">
    <location>
        <begin position="134"/>
        <end position="217"/>
    </location>
</feature>
<dbReference type="GO" id="GO:1990782">
    <property type="term" value="F:protein tyrosine kinase binding"/>
    <property type="evidence" value="ECO:0007669"/>
    <property type="project" value="TreeGrafter"/>
</dbReference>
<dbReference type="AlphaFoldDB" id="A0A6P7HED6"/>
<dbReference type="InterPro" id="IPR013783">
    <property type="entry name" value="Ig-like_fold"/>
</dbReference>
<dbReference type="SMART" id="SM00408">
    <property type="entry name" value="IGc2"/>
    <property type="match status" value="2"/>
</dbReference>
<dbReference type="Pfam" id="PF07686">
    <property type="entry name" value="V-set"/>
    <property type="match status" value="1"/>
</dbReference>
<sequence>MAVLGQILKFVLLFEGVSGERVFLYFRPGQDAILPCDRVSPEETQCSHISWYHQSDQTKAVFEGNQGKVCLTSARAARLRLVTGCSLIINNITAEDVGRYGCLSENTADDDSYVFLSVLTISSSAADADAQTDDRITLTCSLLRYLQVPLCPENSLQWVNETGAVLSGEGVGYELNGKKGCGSSLTVTRQSGQNRRYTCRFVERGSVKIDAEYTAVSTGTGVSGEDVFLYFRSGQDAILPCDRVSPEETQCSHIYWYHDSDQTKTVFEVNQGKVSQNSTRAARLRLVTGCSLIINNITAEDAGRYGCQSENTANDDSFVYLSVLTISSSAADADAQTDDRITLTCSLLRYLQVPLCPENSLQWVNETGAVLSGEGVGYELNGQKDCGSSLTVTRQSGQNRRYTCRFVERGSMKIDAEYTFPRQSETFIIVGAVGGALLVVLVVITAVLLLKYRKRAQTPNTDGAQKQSHHVEEPEGGLTYVTVDHNNKNTSPEEKVEEKERVTYSTLRAPGEAEADDDPANVYSFIR</sequence>
<dbReference type="OrthoDB" id="8869347at2759"/>
<dbReference type="InterPro" id="IPR007110">
    <property type="entry name" value="Ig-like_dom"/>
</dbReference>
<feature type="transmembrane region" description="Helical" evidence="2">
    <location>
        <begin position="427"/>
        <end position="450"/>
    </location>
</feature>
<keyword evidence="2" id="KW-0812">Transmembrane</keyword>
<dbReference type="InterPro" id="IPR036179">
    <property type="entry name" value="Ig-like_dom_sf"/>
</dbReference>
<dbReference type="RefSeq" id="XP_028252408.1">
    <property type="nucleotide sequence ID" value="XM_028396607.1"/>
</dbReference>
<dbReference type="InParanoid" id="A0A6P7HED6"/>
<gene>
    <name evidence="6" type="primary">LOC114428309</name>
</gene>
<evidence type="ECO:0000313" key="6">
    <source>
        <dbReference type="RefSeq" id="XP_028252408.1"/>
    </source>
</evidence>
<dbReference type="GeneID" id="114428309"/>
<proteinExistence type="predicted"/>
<feature type="region of interest" description="Disordered" evidence="1">
    <location>
        <begin position="458"/>
        <end position="527"/>
    </location>
</feature>
<dbReference type="GO" id="GO:0009897">
    <property type="term" value="C:external side of plasma membrane"/>
    <property type="evidence" value="ECO:0007669"/>
    <property type="project" value="TreeGrafter"/>
</dbReference>
<feature type="compositionally biased region" description="Basic and acidic residues" evidence="1">
    <location>
        <begin position="485"/>
        <end position="502"/>
    </location>
</feature>
<dbReference type="GO" id="GO:0042289">
    <property type="term" value="F:MHC class II protein binding"/>
    <property type="evidence" value="ECO:0007669"/>
    <property type="project" value="TreeGrafter"/>
</dbReference>
<protein>
    <submittedName>
        <fullName evidence="6">Uncharacterized protein LOC114428309 isoform X1</fullName>
    </submittedName>
</protein>
<evidence type="ECO:0000256" key="1">
    <source>
        <dbReference type="SAM" id="MobiDB-lite"/>
    </source>
</evidence>
<evidence type="ECO:0000313" key="5">
    <source>
        <dbReference type="Proteomes" id="UP000515145"/>
    </source>
</evidence>
<evidence type="ECO:0000256" key="3">
    <source>
        <dbReference type="SAM" id="SignalP"/>
    </source>
</evidence>
<organism evidence="5 6">
    <name type="scientific">Parambassis ranga</name>
    <name type="common">Indian glassy fish</name>
    <dbReference type="NCBI Taxonomy" id="210632"/>
    <lineage>
        <taxon>Eukaryota</taxon>
        <taxon>Metazoa</taxon>
        <taxon>Chordata</taxon>
        <taxon>Craniata</taxon>
        <taxon>Vertebrata</taxon>
        <taxon>Euteleostomi</taxon>
        <taxon>Actinopterygii</taxon>
        <taxon>Neopterygii</taxon>
        <taxon>Teleostei</taxon>
        <taxon>Neoteleostei</taxon>
        <taxon>Acanthomorphata</taxon>
        <taxon>Ovalentaria</taxon>
        <taxon>Ambassidae</taxon>
        <taxon>Parambassis</taxon>
    </lineage>
</organism>
<dbReference type="InterPro" id="IPR003599">
    <property type="entry name" value="Ig_sub"/>
</dbReference>
<feature type="signal peptide" evidence="3">
    <location>
        <begin position="1"/>
        <end position="19"/>
    </location>
</feature>
<dbReference type="GO" id="GO:0042110">
    <property type="term" value="P:T cell activation"/>
    <property type="evidence" value="ECO:0007669"/>
    <property type="project" value="TreeGrafter"/>
</dbReference>
<dbReference type="PROSITE" id="PS50835">
    <property type="entry name" value="IG_LIKE"/>
    <property type="match status" value="3"/>
</dbReference>
<keyword evidence="2" id="KW-0472">Membrane</keyword>
<name>A0A6P7HED6_9TELE</name>
<dbReference type="InterPro" id="IPR003598">
    <property type="entry name" value="Ig_sub2"/>
</dbReference>
<evidence type="ECO:0000259" key="4">
    <source>
        <dbReference type="PROSITE" id="PS50835"/>
    </source>
</evidence>
<feature type="chain" id="PRO_5028096300" evidence="3">
    <location>
        <begin position="20"/>
        <end position="527"/>
    </location>
</feature>
<feature type="domain" description="Ig-like" evidence="4">
    <location>
        <begin position="234"/>
        <end position="325"/>
    </location>
</feature>
<dbReference type="SMART" id="SM00409">
    <property type="entry name" value="IG"/>
    <property type="match status" value="2"/>
</dbReference>
<feature type="domain" description="Ig-like" evidence="4">
    <location>
        <begin position="29"/>
        <end position="122"/>
    </location>
</feature>
<evidence type="ECO:0000256" key="2">
    <source>
        <dbReference type="SAM" id="Phobius"/>
    </source>
</evidence>
<keyword evidence="2" id="KW-1133">Transmembrane helix</keyword>
<dbReference type="Gene3D" id="2.60.40.10">
    <property type="entry name" value="Immunoglobulins"/>
    <property type="match status" value="2"/>
</dbReference>
<dbReference type="GO" id="GO:0045121">
    <property type="term" value="C:membrane raft"/>
    <property type="evidence" value="ECO:0007669"/>
    <property type="project" value="TreeGrafter"/>
</dbReference>
<dbReference type="GO" id="GO:0070374">
    <property type="term" value="P:positive regulation of ERK1 and ERK2 cascade"/>
    <property type="evidence" value="ECO:0007669"/>
    <property type="project" value="TreeGrafter"/>
</dbReference>
<dbReference type="InterPro" id="IPR013106">
    <property type="entry name" value="Ig_V-set"/>
</dbReference>
<accession>A0A6P7HED6</accession>
<dbReference type="GO" id="GO:0035723">
    <property type="term" value="P:interleukin-15-mediated signaling pathway"/>
    <property type="evidence" value="ECO:0007669"/>
    <property type="project" value="TreeGrafter"/>
</dbReference>
<dbReference type="Proteomes" id="UP000515145">
    <property type="component" value="Chromosome 24"/>
</dbReference>
<dbReference type="PANTHER" id="PTHR11422:SF5">
    <property type="entry name" value="DIVERSE IMMUNOGLOBULIN DOMAIN-CONTAINING PROTEIN 1.1 ISOFORM X1-RELATED"/>
    <property type="match status" value="1"/>
</dbReference>
<dbReference type="PANTHER" id="PTHR11422">
    <property type="entry name" value="T-CELL SURFACE GLYCOPROTEIN CD4"/>
    <property type="match status" value="1"/>
</dbReference>